<keyword evidence="4" id="KW-1185">Reference proteome</keyword>
<accession>A0A918TPQ5</accession>
<proteinExistence type="predicted"/>
<comment type="caution">
    <text evidence="3">The sequence shown here is derived from an EMBL/GenBank/DDBJ whole genome shotgun (WGS) entry which is preliminary data.</text>
</comment>
<feature type="chain" id="PRO_5037884972" evidence="1">
    <location>
        <begin position="21"/>
        <end position="305"/>
    </location>
</feature>
<dbReference type="InterPro" id="IPR023614">
    <property type="entry name" value="Porin_dom_sf"/>
</dbReference>
<gene>
    <name evidence="3" type="ORF">GCM10007315_18150</name>
</gene>
<dbReference type="GO" id="GO:0016020">
    <property type="term" value="C:membrane"/>
    <property type="evidence" value="ECO:0007669"/>
    <property type="project" value="InterPro"/>
</dbReference>
<sequence>MKKILLATTMLAGFAGAAAAEVTVTGEARMGIIDDGGVNGAQFTSRVRVKFVMEGETDGGLAFGAEVRNDQSSGNGGTIDIVDTNDIDGDGNVTEVITTINNGTTGTTNGDSVVYISGAFGKLSMGDVGTAADNIVGNVSGVGLTGLGDYNELGYLGNDKTAAKYEYTSGAFTGALSVGQQYDGVDATVSIAVKYAAETFSVALGYEDADGDDQLTLGADATFGAVTAKVRVADQDSAADTRAAVSIDYVAGATTFTAFYADHGTDDGFGIGAAYDLGGGASVKGGIVDTDLGDTAFDLGVAMTF</sequence>
<dbReference type="Proteomes" id="UP000638981">
    <property type="component" value="Unassembled WGS sequence"/>
</dbReference>
<dbReference type="AlphaFoldDB" id="A0A918TPQ5"/>
<reference evidence="3" key="1">
    <citation type="journal article" date="2014" name="Int. J. Syst. Evol. Microbiol.">
        <title>Complete genome sequence of Corynebacterium casei LMG S-19264T (=DSM 44701T), isolated from a smear-ripened cheese.</title>
        <authorList>
            <consortium name="US DOE Joint Genome Institute (JGI-PGF)"/>
            <person name="Walter F."/>
            <person name="Albersmeier A."/>
            <person name="Kalinowski J."/>
            <person name="Ruckert C."/>
        </authorList>
    </citation>
    <scope>NUCLEOTIDE SEQUENCE</scope>
    <source>
        <strain evidence="3">KCTC 23310</strain>
    </source>
</reference>
<dbReference type="RefSeq" id="WP_189411341.1">
    <property type="nucleotide sequence ID" value="NZ_BMYJ01000005.1"/>
</dbReference>
<evidence type="ECO:0000256" key="1">
    <source>
        <dbReference type="SAM" id="SignalP"/>
    </source>
</evidence>
<dbReference type="Gene3D" id="2.40.160.10">
    <property type="entry name" value="Porin"/>
    <property type="match status" value="1"/>
</dbReference>
<dbReference type="InterPro" id="IPR033900">
    <property type="entry name" value="Gram_neg_porin_domain"/>
</dbReference>
<evidence type="ECO:0000259" key="2">
    <source>
        <dbReference type="Pfam" id="PF13609"/>
    </source>
</evidence>
<evidence type="ECO:0000313" key="4">
    <source>
        <dbReference type="Proteomes" id="UP000638981"/>
    </source>
</evidence>
<protein>
    <submittedName>
        <fullName evidence="3">Porin</fullName>
    </submittedName>
</protein>
<reference evidence="3" key="2">
    <citation type="submission" date="2020-09" db="EMBL/GenBank/DDBJ databases">
        <authorList>
            <person name="Sun Q."/>
            <person name="Kim S."/>
        </authorList>
    </citation>
    <scope>NUCLEOTIDE SEQUENCE</scope>
    <source>
        <strain evidence="3">KCTC 23310</strain>
    </source>
</reference>
<dbReference type="SUPFAM" id="SSF56935">
    <property type="entry name" value="Porins"/>
    <property type="match status" value="1"/>
</dbReference>
<evidence type="ECO:0000313" key="3">
    <source>
        <dbReference type="EMBL" id="GHC55548.1"/>
    </source>
</evidence>
<dbReference type="EMBL" id="BMYJ01000005">
    <property type="protein sequence ID" value="GHC55548.1"/>
    <property type="molecule type" value="Genomic_DNA"/>
</dbReference>
<organism evidence="3 4">
    <name type="scientific">Neogemmobacter tilapiae</name>
    <dbReference type="NCBI Taxonomy" id="875041"/>
    <lineage>
        <taxon>Bacteria</taxon>
        <taxon>Pseudomonadati</taxon>
        <taxon>Pseudomonadota</taxon>
        <taxon>Alphaproteobacteria</taxon>
        <taxon>Rhodobacterales</taxon>
        <taxon>Paracoccaceae</taxon>
        <taxon>Neogemmobacter</taxon>
    </lineage>
</organism>
<dbReference type="Pfam" id="PF13609">
    <property type="entry name" value="Porin_4"/>
    <property type="match status" value="1"/>
</dbReference>
<dbReference type="GO" id="GO:0015288">
    <property type="term" value="F:porin activity"/>
    <property type="evidence" value="ECO:0007669"/>
    <property type="project" value="InterPro"/>
</dbReference>
<keyword evidence="1" id="KW-0732">Signal</keyword>
<feature type="signal peptide" evidence="1">
    <location>
        <begin position="1"/>
        <end position="20"/>
    </location>
</feature>
<name>A0A918TPQ5_9RHOB</name>
<feature type="domain" description="Porin" evidence="2">
    <location>
        <begin position="7"/>
        <end position="291"/>
    </location>
</feature>